<dbReference type="NCBIfam" id="TIGR01484">
    <property type="entry name" value="HAD-SF-IIB"/>
    <property type="match status" value="1"/>
</dbReference>
<evidence type="ECO:0000313" key="1">
    <source>
        <dbReference type="EMBL" id="MBE1874444.1"/>
    </source>
</evidence>
<dbReference type="Pfam" id="PF08282">
    <property type="entry name" value="Hydrolase_3"/>
    <property type="match status" value="2"/>
</dbReference>
<gene>
    <name evidence="1" type="ORF">IHE71_01820</name>
</gene>
<dbReference type="RefSeq" id="WP_192861007.1">
    <property type="nucleotide sequence ID" value="NZ_JADAQT010000020.1"/>
</dbReference>
<dbReference type="EMBL" id="JADAQT010000020">
    <property type="protein sequence ID" value="MBE1874444.1"/>
    <property type="molecule type" value="Genomic_DNA"/>
</dbReference>
<dbReference type="GO" id="GO:0016787">
    <property type="term" value="F:hydrolase activity"/>
    <property type="evidence" value="ECO:0007669"/>
    <property type="project" value="UniProtKB-KW"/>
</dbReference>
<dbReference type="SUPFAM" id="SSF56784">
    <property type="entry name" value="HAD-like"/>
    <property type="match status" value="1"/>
</dbReference>
<dbReference type="PANTHER" id="PTHR10000">
    <property type="entry name" value="PHOSPHOSERINE PHOSPHATASE"/>
    <property type="match status" value="1"/>
</dbReference>
<dbReference type="InterPro" id="IPR036412">
    <property type="entry name" value="HAD-like_sf"/>
</dbReference>
<comment type="caution">
    <text evidence="1">The sequence shown here is derived from an EMBL/GenBank/DDBJ whole genome shotgun (WGS) entry which is preliminary data.</text>
</comment>
<dbReference type="InterPro" id="IPR023214">
    <property type="entry name" value="HAD_sf"/>
</dbReference>
<keyword evidence="1" id="KW-0378">Hydrolase</keyword>
<dbReference type="Proteomes" id="UP000625527">
    <property type="component" value="Unassembled WGS sequence"/>
</dbReference>
<proteinExistence type="predicted"/>
<protein>
    <submittedName>
        <fullName evidence="1">HAD-IIB family hydrolase</fullName>
    </submittedName>
</protein>
<dbReference type="PANTHER" id="PTHR10000:SF8">
    <property type="entry name" value="HAD SUPERFAMILY HYDROLASE-LIKE, TYPE 3"/>
    <property type="match status" value="1"/>
</dbReference>
<dbReference type="Gene3D" id="3.30.1240.10">
    <property type="match status" value="1"/>
</dbReference>
<organism evidence="1 2">
    <name type="scientific">Myceligenerans pegani</name>
    <dbReference type="NCBI Taxonomy" id="2776917"/>
    <lineage>
        <taxon>Bacteria</taxon>
        <taxon>Bacillati</taxon>
        <taxon>Actinomycetota</taxon>
        <taxon>Actinomycetes</taxon>
        <taxon>Micrococcales</taxon>
        <taxon>Promicromonosporaceae</taxon>
        <taxon>Myceligenerans</taxon>
    </lineage>
</organism>
<evidence type="ECO:0000313" key="2">
    <source>
        <dbReference type="Proteomes" id="UP000625527"/>
    </source>
</evidence>
<sequence>MNATHTIPVTTDPPTTAITATADGPMLVALDVDGTLLPEGTIDVPPVNADAVQDVIAAGHHVVLSTGRSLVGVMPVAASLGLTSGWVVASNGAVTARLTPNAPGGYEIADAFTLDVPPVVALVRELMAETQIAAEEVGYGYHVTREFEAGLLNGRQTVVTHDRLPEATPRLVLHAPGVTTLLGHLRTLDVTATPAGENWIDLAVGLVSKATALYRIRRRLGVHPDRTLAIGDGANDLPMFKWAATAIAMGDAPAAVRLAADAVTGTLQQHGAASILDAIAAGKPPTPPAGCH</sequence>
<name>A0ABR9MST9_9MICO</name>
<dbReference type="Gene3D" id="3.40.50.1000">
    <property type="entry name" value="HAD superfamily/HAD-like"/>
    <property type="match status" value="1"/>
</dbReference>
<keyword evidence="2" id="KW-1185">Reference proteome</keyword>
<reference evidence="1 2" key="1">
    <citation type="submission" date="2020-10" db="EMBL/GenBank/DDBJ databases">
        <title>Myceligenerans pegani sp. nov., an endophytic actinomycete isolated from Peganum harmala L. in Xinjiang, China.</title>
        <authorList>
            <person name="Xin L."/>
        </authorList>
    </citation>
    <scope>NUCLEOTIDE SEQUENCE [LARGE SCALE GENOMIC DNA]</scope>
    <source>
        <strain evidence="1 2">TRM65318</strain>
    </source>
</reference>
<dbReference type="InterPro" id="IPR006379">
    <property type="entry name" value="HAD-SF_hydro_IIB"/>
</dbReference>
<accession>A0ABR9MST9</accession>